<protein>
    <submittedName>
        <fullName evidence="1">Uncharacterized protein</fullName>
    </submittedName>
</protein>
<name>A0A6J8BZM9_MYTCO</name>
<organism evidence="1 2">
    <name type="scientific">Mytilus coruscus</name>
    <name type="common">Sea mussel</name>
    <dbReference type="NCBI Taxonomy" id="42192"/>
    <lineage>
        <taxon>Eukaryota</taxon>
        <taxon>Metazoa</taxon>
        <taxon>Spiralia</taxon>
        <taxon>Lophotrochozoa</taxon>
        <taxon>Mollusca</taxon>
        <taxon>Bivalvia</taxon>
        <taxon>Autobranchia</taxon>
        <taxon>Pteriomorphia</taxon>
        <taxon>Mytilida</taxon>
        <taxon>Mytiloidea</taxon>
        <taxon>Mytilidae</taxon>
        <taxon>Mytilinae</taxon>
        <taxon>Mytilus</taxon>
    </lineage>
</organism>
<dbReference type="AlphaFoldDB" id="A0A6J8BZM9"/>
<sequence>MCQIPIKSYCKGLSRGASVWYTTQAFAKRTYSGFMSDICKNTKYNGEIHGTEDKGWKLFLENGQFYISPEMMTLSVVVIGGGGGGFDNSTLLSLDNAGRGEDSMFLDVFAEGGKGGTLQRGGKGGGGNVYDGKDGGQENSCSTIKNCNKVNRIEKFLRIQHDYSPTSIGRCACCKINENDIDVKRGNTYTTLCDLNGMEFGVGGQGNSGWSGGDGGISCNMIYKDEYPEHRTVDIQVGKGGSPSYTTAGNGMVLITWGMGNACVVL</sequence>
<evidence type="ECO:0000313" key="1">
    <source>
        <dbReference type="EMBL" id="CAC5388711.1"/>
    </source>
</evidence>
<reference evidence="1 2" key="1">
    <citation type="submission" date="2020-06" db="EMBL/GenBank/DDBJ databases">
        <authorList>
            <person name="Li R."/>
            <person name="Bekaert M."/>
        </authorList>
    </citation>
    <scope>NUCLEOTIDE SEQUENCE [LARGE SCALE GENOMIC DNA]</scope>
    <source>
        <strain evidence="2">wild</strain>
    </source>
</reference>
<dbReference type="Proteomes" id="UP000507470">
    <property type="component" value="Unassembled WGS sequence"/>
</dbReference>
<proteinExistence type="predicted"/>
<dbReference type="EMBL" id="CACVKT020004242">
    <property type="protein sequence ID" value="CAC5388711.1"/>
    <property type="molecule type" value="Genomic_DNA"/>
</dbReference>
<keyword evidence="2" id="KW-1185">Reference proteome</keyword>
<gene>
    <name evidence="1" type="ORF">MCOR_23959</name>
</gene>
<evidence type="ECO:0000313" key="2">
    <source>
        <dbReference type="Proteomes" id="UP000507470"/>
    </source>
</evidence>
<accession>A0A6J8BZM9</accession>